<dbReference type="Pfam" id="PF00356">
    <property type="entry name" value="LacI"/>
    <property type="match status" value="1"/>
</dbReference>
<dbReference type="EMBL" id="LJCR01000201">
    <property type="protein sequence ID" value="KPV53692.1"/>
    <property type="molecule type" value="Genomic_DNA"/>
</dbReference>
<proteinExistence type="predicted"/>
<evidence type="ECO:0000313" key="5">
    <source>
        <dbReference type="EMBL" id="KPV53692.1"/>
    </source>
</evidence>
<organism evidence="5 6">
    <name type="scientific">Kouleothrix aurantiaca</name>
    <dbReference type="NCBI Taxonomy" id="186479"/>
    <lineage>
        <taxon>Bacteria</taxon>
        <taxon>Bacillati</taxon>
        <taxon>Chloroflexota</taxon>
        <taxon>Chloroflexia</taxon>
        <taxon>Chloroflexales</taxon>
        <taxon>Roseiflexineae</taxon>
        <taxon>Roseiflexaceae</taxon>
        <taxon>Kouleothrix</taxon>
    </lineage>
</organism>
<dbReference type="GO" id="GO:0000976">
    <property type="term" value="F:transcription cis-regulatory region binding"/>
    <property type="evidence" value="ECO:0007669"/>
    <property type="project" value="TreeGrafter"/>
</dbReference>
<dbReference type="Proteomes" id="UP000050509">
    <property type="component" value="Unassembled WGS sequence"/>
</dbReference>
<dbReference type="InterPro" id="IPR000843">
    <property type="entry name" value="HTH_LacI"/>
</dbReference>
<dbReference type="InterPro" id="IPR028082">
    <property type="entry name" value="Peripla_BP_I"/>
</dbReference>
<keyword evidence="1" id="KW-0805">Transcription regulation</keyword>
<dbReference type="SUPFAM" id="SSF47413">
    <property type="entry name" value="lambda repressor-like DNA-binding domains"/>
    <property type="match status" value="1"/>
</dbReference>
<evidence type="ECO:0000259" key="4">
    <source>
        <dbReference type="PROSITE" id="PS50932"/>
    </source>
</evidence>
<dbReference type="PROSITE" id="PS00356">
    <property type="entry name" value="HTH_LACI_1"/>
    <property type="match status" value="1"/>
</dbReference>
<dbReference type="GO" id="GO:0003700">
    <property type="term" value="F:DNA-binding transcription factor activity"/>
    <property type="evidence" value="ECO:0007669"/>
    <property type="project" value="TreeGrafter"/>
</dbReference>
<gene>
    <name evidence="5" type="ORF">SE17_08170</name>
</gene>
<sequence>MSQSLTIEEIASLAQVSRSTVSRVLNEHPNVRASVRERVLQVISEQNYAPRAAARSLANNRTQSLCFLFPNKTSSVFEDPFFAMLMQGMLEVANRRGYFVMLSAVAPDMEQDFYRKVLRSRPFDGLIMLASVEDDPLLPMLLRDRMPFVLCERHPYLRNVSWIEIDNRESAREAVLHLLKLGHRRIGTITGPLNTSSGVERRDGYKQALLEHGIGIAPELIIEGDYHPDGGFAGMQRLLQLPDPPTAMFIASDLMAIGAMRALRAAGLRVPHDTAIVSFDDLPAARFADVPLTTVHQPIRDIGLNATDILIDQLEQQDFTPTFRRMPTKLIIRDSCGASLRTGA</sequence>
<dbReference type="CDD" id="cd01392">
    <property type="entry name" value="HTH_LacI"/>
    <property type="match status" value="1"/>
</dbReference>
<evidence type="ECO:0000256" key="2">
    <source>
        <dbReference type="ARBA" id="ARBA00023125"/>
    </source>
</evidence>
<reference evidence="5 6" key="1">
    <citation type="submission" date="2015-09" db="EMBL/GenBank/DDBJ databases">
        <title>Draft genome sequence of Kouleothrix aurantiaca JCM 19913.</title>
        <authorList>
            <person name="Hemp J."/>
        </authorList>
    </citation>
    <scope>NUCLEOTIDE SEQUENCE [LARGE SCALE GENOMIC DNA]</scope>
    <source>
        <strain evidence="5 6">COM-B</strain>
    </source>
</reference>
<dbReference type="Gene3D" id="1.10.260.40">
    <property type="entry name" value="lambda repressor-like DNA-binding domains"/>
    <property type="match status" value="1"/>
</dbReference>
<protein>
    <recommendedName>
        <fullName evidence="4">HTH lacI-type domain-containing protein</fullName>
    </recommendedName>
</protein>
<comment type="caution">
    <text evidence="5">The sequence shown here is derived from an EMBL/GenBank/DDBJ whole genome shotgun (WGS) entry which is preliminary data.</text>
</comment>
<keyword evidence="6" id="KW-1185">Reference proteome</keyword>
<dbReference type="Gene3D" id="3.40.50.2300">
    <property type="match status" value="2"/>
</dbReference>
<keyword evidence="3" id="KW-0804">Transcription</keyword>
<keyword evidence="2" id="KW-0238">DNA-binding</keyword>
<evidence type="ECO:0000313" key="6">
    <source>
        <dbReference type="Proteomes" id="UP000050509"/>
    </source>
</evidence>
<dbReference type="SMART" id="SM00354">
    <property type="entry name" value="HTH_LACI"/>
    <property type="match status" value="1"/>
</dbReference>
<feature type="domain" description="HTH lacI-type" evidence="4">
    <location>
        <begin position="5"/>
        <end position="59"/>
    </location>
</feature>
<dbReference type="PATRIC" id="fig|186479.3.peg.3712"/>
<dbReference type="CDD" id="cd06267">
    <property type="entry name" value="PBP1_LacI_sugar_binding-like"/>
    <property type="match status" value="1"/>
</dbReference>
<name>A0A0P9DJN0_9CHLR</name>
<dbReference type="PANTHER" id="PTHR30146">
    <property type="entry name" value="LACI-RELATED TRANSCRIPTIONAL REPRESSOR"/>
    <property type="match status" value="1"/>
</dbReference>
<dbReference type="SUPFAM" id="SSF53822">
    <property type="entry name" value="Periplasmic binding protein-like I"/>
    <property type="match status" value="1"/>
</dbReference>
<dbReference type="AlphaFoldDB" id="A0A0P9DJN0"/>
<dbReference type="InterPro" id="IPR010982">
    <property type="entry name" value="Lambda_DNA-bd_dom_sf"/>
</dbReference>
<evidence type="ECO:0000256" key="1">
    <source>
        <dbReference type="ARBA" id="ARBA00023015"/>
    </source>
</evidence>
<dbReference type="PANTHER" id="PTHR30146:SF109">
    <property type="entry name" value="HTH-TYPE TRANSCRIPTIONAL REGULATOR GALS"/>
    <property type="match status" value="1"/>
</dbReference>
<evidence type="ECO:0000256" key="3">
    <source>
        <dbReference type="ARBA" id="ARBA00023163"/>
    </source>
</evidence>
<dbReference type="Pfam" id="PF13377">
    <property type="entry name" value="Peripla_BP_3"/>
    <property type="match status" value="1"/>
</dbReference>
<dbReference type="InterPro" id="IPR046335">
    <property type="entry name" value="LacI/GalR-like_sensor"/>
</dbReference>
<dbReference type="PROSITE" id="PS50932">
    <property type="entry name" value="HTH_LACI_2"/>
    <property type="match status" value="1"/>
</dbReference>
<accession>A0A0P9DJN0</accession>